<keyword evidence="1" id="KW-0472">Membrane</keyword>
<name>A0A450YRC7_9GAMM</name>
<dbReference type="AlphaFoldDB" id="A0A450YRC7"/>
<sequence length="189" mass="21239">MEKKFSTSNVLFGGTAEKPVEEEPSLLTITPRTIHLGYGSEVFQIKNLTRIGKYKIFKKQFPIRLIIILGFVGFIFLILSWLVMLQGAGLFFSFGSLFLSIAGYGVWKRMGLPRHAFCFETNSGTVRYIYVKSSKHNYFIDEIVRAVTRYIESEQTSSMVINIEDRSITNTGIIGGNAQSGDNSNGNQN</sequence>
<keyword evidence="1" id="KW-1133">Transmembrane helix</keyword>
<dbReference type="EMBL" id="CAADFR010000165">
    <property type="protein sequence ID" value="VFK44049.1"/>
    <property type="molecule type" value="Genomic_DNA"/>
</dbReference>
<feature type="transmembrane region" description="Helical" evidence="1">
    <location>
        <begin position="90"/>
        <end position="107"/>
    </location>
</feature>
<evidence type="ECO:0000313" key="2">
    <source>
        <dbReference type="EMBL" id="VFK44049.1"/>
    </source>
</evidence>
<evidence type="ECO:0000313" key="3">
    <source>
        <dbReference type="EMBL" id="VFK49859.1"/>
    </source>
</evidence>
<reference evidence="2" key="1">
    <citation type="submission" date="2019-02" db="EMBL/GenBank/DDBJ databases">
        <authorList>
            <person name="Gruber-Vodicka R. H."/>
            <person name="Seah K. B. B."/>
        </authorList>
    </citation>
    <scope>NUCLEOTIDE SEQUENCE</scope>
    <source>
        <strain evidence="3">BECK_S1320</strain>
        <strain evidence="2">BECK_S1321</strain>
    </source>
</reference>
<organism evidence="2">
    <name type="scientific">Candidatus Kentrum sp. SD</name>
    <dbReference type="NCBI Taxonomy" id="2126332"/>
    <lineage>
        <taxon>Bacteria</taxon>
        <taxon>Pseudomonadati</taxon>
        <taxon>Pseudomonadota</taxon>
        <taxon>Gammaproteobacteria</taxon>
        <taxon>Candidatus Kentrum</taxon>
    </lineage>
</organism>
<keyword evidence="1" id="KW-0812">Transmembrane</keyword>
<accession>A0A450YRC7</accession>
<gene>
    <name evidence="3" type="ORF">BECKSD772E_GA0070983_12611</name>
    <name evidence="2" type="ORF">BECKSD772F_GA0070984_11651</name>
</gene>
<dbReference type="EMBL" id="CAADFU010000261">
    <property type="protein sequence ID" value="VFK49859.1"/>
    <property type="molecule type" value="Genomic_DNA"/>
</dbReference>
<protein>
    <submittedName>
        <fullName evidence="2">Uncharacterized protein</fullName>
    </submittedName>
</protein>
<evidence type="ECO:0000256" key="1">
    <source>
        <dbReference type="SAM" id="Phobius"/>
    </source>
</evidence>
<proteinExistence type="predicted"/>
<feature type="transmembrane region" description="Helical" evidence="1">
    <location>
        <begin position="63"/>
        <end position="84"/>
    </location>
</feature>